<organism evidence="3 4">
    <name type="scientific">Ensete ventricosum</name>
    <name type="common">Abyssinian banana</name>
    <name type="synonym">Musa ensete</name>
    <dbReference type="NCBI Taxonomy" id="4639"/>
    <lineage>
        <taxon>Eukaryota</taxon>
        <taxon>Viridiplantae</taxon>
        <taxon>Streptophyta</taxon>
        <taxon>Embryophyta</taxon>
        <taxon>Tracheophyta</taxon>
        <taxon>Spermatophyta</taxon>
        <taxon>Magnoliopsida</taxon>
        <taxon>Liliopsida</taxon>
        <taxon>Zingiberales</taxon>
        <taxon>Musaceae</taxon>
        <taxon>Ensete</taxon>
    </lineage>
</organism>
<dbReference type="InterPro" id="IPR036047">
    <property type="entry name" value="F-box-like_dom_sf"/>
</dbReference>
<protein>
    <recommendedName>
        <fullName evidence="2">F-box domain-containing protein</fullName>
    </recommendedName>
</protein>
<dbReference type="InterPro" id="IPR032675">
    <property type="entry name" value="LRR_dom_sf"/>
</dbReference>
<evidence type="ECO:0000256" key="1">
    <source>
        <dbReference type="SAM" id="Phobius"/>
    </source>
</evidence>
<evidence type="ECO:0000259" key="2">
    <source>
        <dbReference type="PROSITE" id="PS50181"/>
    </source>
</evidence>
<dbReference type="Gene3D" id="3.80.10.10">
    <property type="entry name" value="Ribonuclease Inhibitor"/>
    <property type="match status" value="1"/>
</dbReference>
<dbReference type="InterPro" id="IPR001810">
    <property type="entry name" value="F-box_dom"/>
</dbReference>
<keyword evidence="1" id="KW-0812">Transmembrane</keyword>
<dbReference type="Proteomes" id="UP001222027">
    <property type="component" value="Unassembled WGS sequence"/>
</dbReference>
<dbReference type="PANTHER" id="PTHR38926:SF13">
    <property type="entry name" value="F-BOX DOMAIN CONTAINING PROTEIN, EXPRESSED"/>
    <property type="match status" value="1"/>
</dbReference>
<proteinExistence type="predicted"/>
<dbReference type="SUPFAM" id="SSF52047">
    <property type="entry name" value="RNI-like"/>
    <property type="match status" value="1"/>
</dbReference>
<sequence>MDTDVLVKIFKELNMIQLAPVSRVCHSWRMACSDPFIWNTLDLGHLQSNFIQTTAPPYIWVDERSDRRLTRILRMAMALSFGNVTYMIFHFNLYMKDDHLSYISERSPYLRRLVMPAWNRITKVGICQAIRRWENLESLTMPSIPHPPYIMEEISRSCKNFSQLKVMGTFDVNFAFAITVNLPKLKVLSLRCSIITKQALLLILDSMDGLEVLNISHCLLLETLRRPVRSELDQAILHKGSRIREFFHCQSSSCTTCKRMIEDEGLMRWYRYEDWFWRRDEVSSLDLGDYGKLFDENCVNRLTAS</sequence>
<evidence type="ECO:0000313" key="4">
    <source>
        <dbReference type="Proteomes" id="UP001222027"/>
    </source>
</evidence>
<dbReference type="Gene3D" id="1.20.1280.50">
    <property type="match status" value="1"/>
</dbReference>
<comment type="caution">
    <text evidence="3">The sequence shown here is derived from an EMBL/GenBank/DDBJ whole genome shotgun (WGS) entry which is preliminary data.</text>
</comment>
<reference evidence="3 4" key="1">
    <citation type="submission" date="2022-12" db="EMBL/GenBank/DDBJ databases">
        <title>Chromosome-scale assembly of the Ensete ventricosum genome.</title>
        <authorList>
            <person name="Dussert Y."/>
            <person name="Stocks J."/>
            <person name="Wendawek A."/>
            <person name="Woldeyes F."/>
            <person name="Nichols R.A."/>
            <person name="Borrell J.S."/>
        </authorList>
    </citation>
    <scope>NUCLEOTIDE SEQUENCE [LARGE SCALE GENOMIC DNA]</scope>
    <source>
        <strain evidence="4">cv. Maze</strain>
        <tissue evidence="3">Seeds</tissue>
    </source>
</reference>
<name>A0AAV8QBF4_ENSVE</name>
<dbReference type="AlphaFoldDB" id="A0AAV8QBF4"/>
<feature type="domain" description="F-box" evidence="2">
    <location>
        <begin position="1"/>
        <end position="41"/>
    </location>
</feature>
<feature type="transmembrane region" description="Helical" evidence="1">
    <location>
        <begin position="72"/>
        <end position="95"/>
    </location>
</feature>
<dbReference type="Pfam" id="PF12937">
    <property type="entry name" value="F-box-like"/>
    <property type="match status" value="1"/>
</dbReference>
<dbReference type="SUPFAM" id="SSF81383">
    <property type="entry name" value="F-box domain"/>
    <property type="match status" value="1"/>
</dbReference>
<accession>A0AAV8QBF4</accession>
<dbReference type="EMBL" id="JAQQAF010000008">
    <property type="protein sequence ID" value="KAJ8467668.1"/>
    <property type="molecule type" value="Genomic_DNA"/>
</dbReference>
<keyword evidence="1" id="KW-1133">Transmembrane helix</keyword>
<dbReference type="SMART" id="SM00256">
    <property type="entry name" value="FBOX"/>
    <property type="match status" value="1"/>
</dbReference>
<dbReference type="PROSITE" id="PS50181">
    <property type="entry name" value="FBOX"/>
    <property type="match status" value="1"/>
</dbReference>
<gene>
    <name evidence="3" type="ORF">OPV22_030220</name>
</gene>
<keyword evidence="4" id="KW-1185">Reference proteome</keyword>
<keyword evidence="1" id="KW-0472">Membrane</keyword>
<dbReference type="PANTHER" id="PTHR38926">
    <property type="entry name" value="F-BOX DOMAIN CONTAINING PROTEIN, EXPRESSED"/>
    <property type="match status" value="1"/>
</dbReference>
<evidence type="ECO:0000313" key="3">
    <source>
        <dbReference type="EMBL" id="KAJ8467668.1"/>
    </source>
</evidence>